<keyword evidence="1" id="KW-0812">Transmembrane</keyword>
<keyword evidence="3" id="KW-1185">Reference proteome</keyword>
<dbReference type="Proteomes" id="UP000018888">
    <property type="component" value="Unassembled WGS sequence"/>
</dbReference>
<reference evidence="2 3" key="2">
    <citation type="journal article" date="2018" name="New Phytol.">
        <title>High intraspecific genome diversity in the model arbuscular mycorrhizal symbiont Rhizophagus irregularis.</title>
        <authorList>
            <person name="Chen E.C.H."/>
            <person name="Morin E."/>
            <person name="Beaudet D."/>
            <person name="Noel J."/>
            <person name="Yildirir G."/>
            <person name="Ndikumana S."/>
            <person name="Charron P."/>
            <person name="St-Onge C."/>
            <person name="Giorgi J."/>
            <person name="Kruger M."/>
            <person name="Marton T."/>
            <person name="Ropars J."/>
            <person name="Grigoriev I.V."/>
            <person name="Hainaut M."/>
            <person name="Henrissat B."/>
            <person name="Roux C."/>
            <person name="Martin F."/>
            <person name="Corradi N."/>
        </authorList>
    </citation>
    <scope>NUCLEOTIDE SEQUENCE [LARGE SCALE GENOMIC DNA]</scope>
    <source>
        <strain evidence="2 3">DAOM 197198</strain>
    </source>
</reference>
<gene>
    <name evidence="2" type="ORF">GLOIN_2v527674</name>
</gene>
<keyword evidence="1" id="KW-0472">Membrane</keyword>
<feature type="transmembrane region" description="Helical" evidence="1">
    <location>
        <begin position="58"/>
        <end position="76"/>
    </location>
</feature>
<accession>A0A2P4PE84</accession>
<reference evidence="2 3" key="1">
    <citation type="journal article" date="2013" name="Proc. Natl. Acad. Sci. U.S.A.">
        <title>Genome of an arbuscular mycorrhizal fungus provides insight into the oldest plant symbiosis.</title>
        <authorList>
            <person name="Tisserant E."/>
            <person name="Malbreil M."/>
            <person name="Kuo A."/>
            <person name="Kohler A."/>
            <person name="Symeonidi A."/>
            <person name="Balestrini R."/>
            <person name="Charron P."/>
            <person name="Duensing N."/>
            <person name="Frei Dit Frey N."/>
            <person name="Gianinazzi-Pearson V."/>
            <person name="Gilbert L.B."/>
            <person name="Handa Y."/>
            <person name="Herr J.R."/>
            <person name="Hijri M."/>
            <person name="Koul R."/>
            <person name="Kawaguchi M."/>
            <person name="Krajinski F."/>
            <person name="Lammers P.J."/>
            <person name="Masclaux F.G."/>
            <person name="Murat C."/>
            <person name="Morin E."/>
            <person name="Ndikumana S."/>
            <person name="Pagni M."/>
            <person name="Petitpierre D."/>
            <person name="Requena N."/>
            <person name="Rosikiewicz P."/>
            <person name="Riley R."/>
            <person name="Saito K."/>
            <person name="San Clemente H."/>
            <person name="Shapiro H."/>
            <person name="van Tuinen D."/>
            <person name="Becard G."/>
            <person name="Bonfante P."/>
            <person name="Paszkowski U."/>
            <person name="Shachar-Hill Y.Y."/>
            <person name="Tuskan G.A."/>
            <person name="Young P.W."/>
            <person name="Sanders I.R."/>
            <person name="Henrissat B."/>
            <person name="Rensing S.A."/>
            <person name="Grigoriev I.V."/>
            <person name="Corradi N."/>
            <person name="Roux C."/>
            <person name="Martin F."/>
        </authorList>
    </citation>
    <scope>NUCLEOTIDE SEQUENCE [LARGE SCALE GENOMIC DNA]</scope>
    <source>
        <strain evidence="2 3">DAOM 197198</strain>
    </source>
</reference>
<evidence type="ECO:0000313" key="3">
    <source>
        <dbReference type="Proteomes" id="UP000018888"/>
    </source>
</evidence>
<dbReference type="EMBL" id="AUPC02000259">
    <property type="protein sequence ID" value="POG63704.1"/>
    <property type="molecule type" value="Genomic_DNA"/>
</dbReference>
<keyword evidence="1" id="KW-1133">Transmembrane helix</keyword>
<feature type="transmembrane region" description="Helical" evidence="1">
    <location>
        <begin position="28"/>
        <end position="46"/>
    </location>
</feature>
<comment type="caution">
    <text evidence="2">The sequence shown here is derived from an EMBL/GenBank/DDBJ whole genome shotgun (WGS) entry which is preliminary data.</text>
</comment>
<sequence>MDLYSPRKNCYNLLHLTKLPIFFSQKTFFFIINILVKTKFIHYLFFSTALKQKVNISYLLTSLIKFFFLPLFYLLLSECDTFFVI</sequence>
<evidence type="ECO:0000313" key="2">
    <source>
        <dbReference type="EMBL" id="POG63704.1"/>
    </source>
</evidence>
<proteinExistence type="predicted"/>
<dbReference type="AlphaFoldDB" id="A0A2P4PE84"/>
<evidence type="ECO:0000256" key="1">
    <source>
        <dbReference type="SAM" id="Phobius"/>
    </source>
</evidence>
<organism evidence="2 3">
    <name type="scientific">Rhizophagus irregularis (strain DAOM 181602 / DAOM 197198 / MUCL 43194)</name>
    <name type="common">Arbuscular mycorrhizal fungus</name>
    <name type="synonym">Glomus intraradices</name>
    <dbReference type="NCBI Taxonomy" id="747089"/>
    <lineage>
        <taxon>Eukaryota</taxon>
        <taxon>Fungi</taxon>
        <taxon>Fungi incertae sedis</taxon>
        <taxon>Mucoromycota</taxon>
        <taxon>Glomeromycotina</taxon>
        <taxon>Glomeromycetes</taxon>
        <taxon>Glomerales</taxon>
        <taxon>Glomeraceae</taxon>
        <taxon>Rhizophagus</taxon>
    </lineage>
</organism>
<name>A0A2P4PE84_RHIID</name>
<protein>
    <submittedName>
        <fullName evidence="2">Uncharacterized protein</fullName>
    </submittedName>
</protein>